<accession>A0ACC2AWS6</accession>
<gene>
    <name evidence="1" type="ORF">O6H91_19G074200</name>
</gene>
<dbReference type="EMBL" id="CM055110">
    <property type="protein sequence ID" value="KAJ7521910.1"/>
    <property type="molecule type" value="Genomic_DNA"/>
</dbReference>
<protein>
    <submittedName>
        <fullName evidence="1">Uncharacterized protein</fullName>
    </submittedName>
</protein>
<reference evidence="2" key="1">
    <citation type="journal article" date="2024" name="Proc. Natl. Acad. Sci. U.S.A.">
        <title>Extraordinary preservation of gene collinearity over three hundred million years revealed in homosporous lycophytes.</title>
        <authorList>
            <person name="Li C."/>
            <person name="Wickell D."/>
            <person name="Kuo L.Y."/>
            <person name="Chen X."/>
            <person name="Nie B."/>
            <person name="Liao X."/>
            <person name="Peng D."/>
            <person name="Ji J."/>
            <person name="Jenkins J."/>
            <person name="Williams M."/>
            <person name="Shu S."/>
            <person name="Plott C."/>
            <person name="Barry K."/>
            <person name="Rajasekar S."/>
            <person name="Grimwood J."/>
            <person name="Han X."/>
            <person name="Sun S."/>
            <person name="Hou Z."/>
            <person name="He W."/>
            <person name="Dai G."/>
            <person name="Sun C."/>
            <person name="Schmutz J."/>
            <person name="Leebens-Mack J.H."/>
            <person name="Li F.W."/>
            <person name="Wang L."/>
        </authorList>
    </citation>
    <scope>NUCLEOTIDE SEQUENCE [LARGE SCALE GENOMIC DNA]</scope>
    <source>
        <strain evidence="2">cv. PW_Plant_1</strain>
    </source>
</reference>
<comment type="caution">
    <text evidence="1">The sequence shown here is derived from an EMBL/GenBank/DDBJ whole genome shotgun (WGS) entry which is preliminary data.</text>
</comment>
<dbReference type="Proteomes" id="UP001162992">
    <property type="component" value="Chromosome 19"/>
</dbReference>
<proteinExistence type="predicted"/>
<organism evidence="1 2">
    <name type="scientific">Diphasiastrum complanatum</name>
    <name type="common">Issler's clubmoss</name>
    <name type="synonym">Lycopodium complanatum</name>
    <dbReference type="NCBI Taxonomy" id="34168"/>
    <lineage>
        <taxon>Eukaryota</taxon>
        <taxon>Viridiplantae</taxon>
        <taxon>Streptophyta</taxon>
        <taxon>Embryophyta</taxon>
        <taxon>Tracheophyta</taxon>
        <taxon>Lycopodiopsida</taxon>
        <taxon>Lycopodiales</taxon>
        <taxon>Lycopodiaceae</taxon>
        <taxon>Lycopodioideae</taxon>
        <taxon>Diphasiastrum</taxon>
    </lineage>
</organism>
<name>A0ACC2AWS6_DIPCM</name>
<evidence type="ECO:0000313" key="1">
    <source>
        <dbReference type="EMBL" id="KAJ7521910.1"/>
    </source>
</evidence>
<keyword evidence="2" id="KW-1185">Reference proteome</keyword>
<evidence type="ECO:0000313" key="2">
    <source>
        <dbReference type="Proteomes" id="UP001162992"/>
    </source>
</evidence>
<sequence>MLSLSLYLCTFFSPSFQSNSNVIFLVCFLALGRFSLRTISIPNFLPTLKLVSSGNWSMLSLSNSTFFMVMFIMSRLFTLIPCPSFAFLPPCTCANSPCSLPSDEFQVVSHKKKSARISFFLPLKFSTGFSLPILGSTSHIESSSNEVISPFSSHYG</sequence>